<dbReference type="RefSeq" id="WP_143907483.1">
    <property type="nucleotide sequence ID" value="NZ_CP041765.1"/>
</dbReference>
<keyword evidence="4" id="KW-1185">Reference proteome</keyword>
<reference evidence="3 4" key="2">
    <citation type="submission" date="2019-07" db="EMBL/GenBank/DDBJ databases">
        <authorList>
            <person name="Huang Y."/>
        </authorList>
    </citation>
    <scope>NUCLEOTIDE SEQUENCE [LARGE SCALE GENOMIC DNA]</scope>
    <source>
        <strain evidence="3 4">HY188</strain>
    </source>
</reference>
<dbReference type="OrthoDB" id="9757917at2"/>
<protein>
    <submittedName>
        <fullName evidence="3">ATP-binding protein</fullName>
    </submittedName>
</protein>
<name>A0A516X203_9ACTN</name>
<evidence type="ECO:0000313" key="4">
    <source>
        <dbReference type="Proteomes" id="UP000317344"/>
    </source>
</evidence>
<dbReference type="Pfam" id="PF18731">
    <property type="entry name" value="HEPN_Swt1"/>
    <property type="match status" value="1"/>
</dbReference>
<dbReference type="EMBL" id="CP041765">
    <property type="protein sequence ID" value="QDQ97115.1"/>
    <property type="molecule type" value="Genomic_DNA"/>
</dbReference>
<gene>
    <name evidence="3" type="ORF">FO059_06925</name>
</gene>
<feature type="domain" description="Swt1-like HEPN" evidence="2">
    <location>
        <begin position="11"/>
        <end position="129"/>
    </location>
</feature>
<accession>A0A516X203</accession>
<proteinExistence type="predicted"/>
<dbReference type="Proteomes" id="UP000317344">
    <property type="component" value="Chromosome"/>
</dbReference>
<evidence type="ECO:0000256" key="1">
    <source>
        <dbReference type="SAM" id="MobiDB-lite"/>
    </source>
</evidence>
<dbReference type="InterPro" id="IPR041650">
    <property type="entry name" value="HEPN_Swt1"/>
</dbReference>
<dbReference type="KEGG" id="toy:FO059_06925"/>
<feature type="compositionally biased region" description="Basic and acidic residues" evidence="1">
    <location>
        <begin position="996"/>
        <end position="1021"/>
    </location>
</feature>
<dbReference type="AlphaFoldDB" id="A0A516X203"/>
<reference evidence="3 4" key="1">
    <citation type="submission" date="2019-07" db="EMBL/GenBank/DDBJ databases">
        <title>Tomitella cavernea sp. nov., an actinomycete isolated from soil.</title>
        <authorList>
            <person name="Cheng J."/>
        </authorList>
    </citation>
    <scope>NUCLEOTIDE SEQUENCE [LARGE SCALE GENOMIC DNA]</scope>
    <source>
        <strain evidence="3 4">HY188</strain>
    </source>
</reference>
<feature type="compositionally biased region" description="Gly residues" evidence="1">
    <location>
        <begin position="1023"/>
        <end position="1045"/>
    </location>
</feature>
<evidence type="ECO:0000313" key="3">
    <source>
        <dbReference type="EMBL" id="QDQ97115.1"/>
    </source>
</evidence>
<dbReference type="InterPro" id="IPR007555">
    <property type="entry name" value="DUF499"/>
</dbReference>
<organism evidence="3 4">
    <name type="scientific">Tomitella fengzijianii</name>
    <dbReference type="NCBI Taxonomy" id="2597660"/>
    <lineage>
        <taxon>Bacteria</taxon>
        <taxon>Bacillati</taxon>
        <taxon>Actinomycetota</taxon>
        <taxon>Actinomycetes</taxon>
        <taxon>Mycobacteriales</taxon>
        <taxon>Tomitella</taxon>
    </lineage>
</organism>
<dbReference type="GO" id="GO:0005524">
    <property type="term" value="F:ATP binding"/>
    <property type="evidence" value="ECO:0007669"/>
    <property type="project" value="UniProtKB-KW"/>
</dbReference>
<sequence>MALSNRDRVGRAFEQLGTGLDSFLTRVFAGEITGDADWTALLQLRDKQNGISGKTYQRTDPQCSLRIIATNVTGQIQKGWFPLNDFLSRSQMSLASELIDTRNTWAHNGSFTGDDAYRALDTMERLLTAAVQPDQAGEVRKWRVEIMRISADQADRKVVSSGTAEVGSSGVTPWREVLRPHADVASGNFHAAEFAADLAMVARGDGDPEYTDPVPFFQRTYLTEGLRDLIVRAVRRLGGDDNASPVINLQTNFGGGKTHSMLAVWHLASGTPAIDYPQDVQDVLSGLSLPESVRRVALVGTQIQAGAVKPMPDGTGVHTIWGLLAWHLGGAEGYAIVEESDRAGTNPGEALRTLFERFGPAVILIDEWVAYARMLHGRDDLVDGTFDAQFTFAQTLTEAAKAVPGVLVLISIPASAEMKDGEYVGDEEEVGGENGRAALRMLRNAIGRVADQWRAAGSEEAFEIVRRRLFETPDAQALAQIRATANAMVEFYRKNSADFPREVRENDYEERIRRSYPVHPELFDRLYQDWSTLERFQRTRGVLRLMNTIVGHLWRSDDAAPLIMPGSVPLRADAVLTELTQYLGDEWKALIDTDVDGEHAAPARVDAANKALGQRRVTQRLARTVFMGAAPTLTSAHKGIDQQRVFLGTALPGDQPGNFHSALNRLANTATYFYSSGAMYWYDTQANTTRTARDYAERLHPEDVWAEVTARLEKHRKIAADGFAAVHVAPESTADIPDSAEVRLIIVPPAHTHSKTASTAKDWALDATEHRGSAARQCRNMIAFLAADEARYSELSDVVREYLAWTYVHVNADKELNLTAAQREQAGERREKLDTTVDARLLETYIHVLYPEQPLADRPLAIVSEKDTTGQNLVDRAAARMRNQSALSTQRNGSLVRMDIDRFLRTVWDRDGHMSVGDLWNYYTRYPYMPRLRDRTVLEAGVLSALDEMVWTQSGFAVAQEWDGQRYVGLVIPGDPTPPQVTDALLIVEPGRAEKQRAQEIIERDKERKRIEGGAGDKDWTDGGSGGVTDQGSGGAAGGLSGGSSAGATTPPGPCPKTRFFGSATLGALYGKDFSTITDEVIQNLAAVDGVHLEVRLEITATAPGGFDESTVRTVGENANTLKFDQSGFEED</sequence>
<dbReference type="Pfam" id="PF04465">
    <property type="entry name" value="DUF499"/>
    <property type="match status" value="1"/>
</dbReference>
<feature type="region of interest" description="Disordered" evidence="1">
    <location>
        <begin position="996"/>
        <end position="1054"/>
    </location>
</feature>
<keyword evidence="3" id="KW-0547">Nucleotide-binding</keyword>
<keyword evidence="3" id="KW-0067">ATP-binding</keyword>
<evidence type="ECO:0000259" key="2">
    <source>
        <dbReference type="Pfam" id="PF18731"/>
    </source>
</evidence>